<comment type="caution">
    <text evidence="2">The sequence shown here is derived from an EMBL/GenBank/DDBJ whole genome shotgun (WGS) entry which is preliminary data.</text>
</comment>
<dbReference type="RefSeq" id="WP_238721322.1">
    <property type="nucleotide sequence ID" value="NZ_JAHQCW010000010.1"/>
</dbReference>
<evidence type="ECO:0000313" key="3">
    <source>
        <dbReference type="Proteomes" id="UP000712157"/>
    </source>
</evidence>
<evidence type="ECO:0000313" key="2">
    <source>
        <dbReference type="EMBL" id="MBU9736474.1"/>
    </source>
</evidence>
<keyword evidence="3" id="KW-1185">Reference proteome</keyword>
<dbReference type="InterPro" id="IPR029002">
    <property type="entry name" value="PLPC/GPLD1"/>
</dbReference>
<sequence>MRKKSHISLAKYIVEANGTKELFKHKKAFYLGSILPDCKPSFLTKKHEFNGTFEEVRTEIKRLTVNCDIMKRNARVYWRDLGQVIHYMADYFTFPHNATYEGNLKEHCIYEKHLKHGLREYIRSGEASRNAGRMEKFETPEALCSFIQKAHNEYLEFKRSVEEDCRYIVALCHQVVEAIIYLLNKQIDKFLAIA</sequence>
<reference evidence="2" key="1">
    <citation type="submission" date="2021-06" db="EMBL/GenBank/DDBJ databases">
        <title>Description of novel taxa of the family Lachnospiraceae.</title>
        <authorList>
            <person name="Chaplin A.V."/>
            <person name="Sokolova S.R."/>
            <person name="Pikina A.P."/>
            <person name="Korzhanova M."/>
            <person name="Belova V."/>
            <person name="Korostin D."/>
            <person name="Efimov B.A."/>
        </authorList>
    </citation>
    <scope>NUCLEOTIDE SEQUENCE</scope>
    <source>
        <strain evidence="2">ASD5720</strain>
    </source>
</reference>
<accession>A0A949NEJ0</accession>
<dbReference type="SUPFAM" id="SSF48537">
    <property type="entry name" value="Phospholipase C/P1 nuclease"/>
    <property type="match status" value="1"/>
</dbReference>
<name>A0A949NEJ0_9FIRM</name>
<dbReference type="Proteomes" id="UP000712157">
    <property type="component" value="Unassembled WGS sequence"/>
</dbReference>
<dbReference type="InterPro" id="IPR008947">
    <property type="entry name" value="PLipase_C/P1_nuclease_dom_sf"/>
</dbReference>
<organism evidence="2 3">
    <name type="scientific">Diplocloster agilis</name>
    <dbReference type="NCBI Taxonomy" id="2850323"/>
    <lineage>
        <taxon>Bacteria</taxon>
        <taxon>Bacillati</taxon>
        <taxon>Bacillota</taxon>
        <taxon>Clostridia</taxon>
        <taxon>Lachnospirales</taxon>
        <taxon>Lachnospiraceae</taxon>
        <taxon>Diplocloster</taxon>
    </lineage>
</organism>
<dbReference type="GO" id="GO:0016788">
    <property type="term" value="F:hydrolase activity, acting on ester bonds"/>
    <property type="evidence" value="ECO:0007669"/>
    <property type="project" value="InterPro"/>
</dbReference>
<dbReference type="Pfam" id="PF00882">
    <property type="entry name" value="Zn_dep_PLPC"/>
    <property type="match status" value="1"/>
</dbReference>
<feature type="domain" description="Phospholipase C/D" evidence="1">
    <location>
        <begin position="5"/>
        <end position="156"/>
    </location>
</feature>
<dbReference type="AlphaFoldDB" id="A0A949NEJ0"/>
<protein>
    <submittedName>
        <fullName evidence="2">Zinc dependent phospholipase C family protein</fullName>
    </submittedName>
</protein>
<evidence type="ECO:0000259" key="1">
    <source>
        <dbReference type="Pfam" id="PF00882"/>
    </source>
</evidence>
<gene>
    <name evidence="2" type="ORF">KTH89_07990</name>
</gene>
<proteinExistence type="predicted"/>
<dbReference type="EMBL" id="JAHQCW010000010">
    <property type="protein sequence ID" value="MBU9736474.1"/>
    <property type="molecule type" value="Genomic_DNA"/>
</dbReference>